<dbReference type="Proteomes" id="UP001522868">
    <property type="component" value="Unassembled WGS sequence"/>
</dbReference>
<protein>
    <recommendedName>
        <fullName evidence="5">Integral membrane protein</fullName>
    </recommendedName>
</protein>
<dbReference type="EMBL" id="JALPTH010000020">
    <property type="protein sequence ID" value="MCK8679733.1"/>
    <property type="molecule type" value="Genomic_DNA"/>
</dbReference>
<organism evidence="3 4">
    <name type="scientific">Streptomyces lichenis</name>
    <dbReference type="NCBI Taxonomy" id="2306967"/>
    <lineage>
        <taxon>Bacteria</taxon>
        <taxon>Bacillati</taxon>
        <taxon>Actinomycetota</taxon>
        <taxon>Actinomycetes</taxon>
        <taxon>Kitasatosporales</taxon>
        <taxon>Streptomycetaceae</taxon>
        <taxon>Streptomyces</taxon>
    </lineage>
</organism>
<keyword evidence="2" id="KW-1133">Transmembrane helix</keyword>
<evidence type="ECO:0000313" key="4">
    <source>
        <dbReference type="Proteomes" id="UP001522868"/>
    </source>
</evidence>
<keyword evidence="2" id="KW-0812">Transmembrane</keyword>
<feature type="transmembrane region" description="Helical" evidence="2">
    <location>
        <begin position="155"/>
        <end position="174"/>
    </location>
</feature>
<feature type="transmembrane region" description="Helical" evidence="2">
    <location>
        <begin position="36"/>
        <end position="54"/>
    </location>
</feature>
<sequence length="299" mass="30815">MNGRRAHGRLRAFARREWGPLVGVVRSGLRERGWRALPLSLGAVALTALCHAVQHQAFGDWGHGLVRAAGAVQAQDPLWLSLLRTPLSLFVPALHLPVWGALAQVLLVFGLAELTLGRWRTVLVAYAATLAGTLYARLGIALGPGSPLGLPASDARVVDTGPSAAVLGLAVVVCWRFGARVTGGLVVLAMVIEVAILPNLAGREHLAAIAAVSAGCAVAARRQRRRSSPEEGSSGGSDDGPRPEPGGSPESAGGSDGGLGGSGGGLCSEVAAVGSSSVGRPATRSPKRRPMASQRRSWW</sequence>
<evidence type="ECO:0000256" key="2">
    <source>
        <dbReference type="SAM" id="Phobius"/>
    </source>
</evidence>
<feature type="transmembrane region" description="Helical" evidence="2">
    <location>
        <begin position="89"/>
        <end position="111"/>
    </location>
</feature>
<evidence type="ECO:0000256" key="1">
    <source>
        <dbReference type="SAM" id="MobiDB-lite"/>
    </source>
</evidence>
<proteinExistence type="predicted"/>
<reference evidence="3 4" key="1">
    <citation type="submission" date="2022-04" db="EMBL/GenBank/DDBJ databases">
        <title>Streptomyces sp. nov. LCR6-01 isolated from Lichen of Dirinaria sp.</title>
        <authorList>
            <person name="Kanchanasin P."/>
            <person name="Tanasupawat S."/>
            <person name="Phongsopitanun W."/>
        </authorList>
    </citation>
    <scope>NUCLEOTIDE SEQUENCE [LARGE SCALE GENOMIC DNA]</scope>
    <source>
        <strain evidence="3 4">LCR6-01</strain>
    </source>
</reference>
<name>A0ABT0IEH5_9ACTN</name>
<feature type="compositionally biased region" description="Low complexity" evidence="1">
    <location>
        <begin position="270"/>
        <end position="279"/>
    </location>
</feature>
<comment type="caution">
    <text evidence="3">The sequence shown here is derived from an EMBL/GenBank/DDBJ whole genome shotgun (WGS) entry which is preliminary data.</text>
</comment>
<feature type="compositionally biased region" description="Gly residues" evidence="1">
    <location>
        <begin position="254"/>
        <end position="266"/>
    </location>
</feature>
<evidence type="ECO:0000313" key="3">
    <source>
        <dbReference type="EMBL" id="MCK8679733.1"/>
    </source>
</evidence>
<gene>
    <name evidence="3" type="ORF">M1O15_20515</name>
</gene>
<keyword evidence="2" id="KW-0472">Membrane</keyword>
<feature type="region of interest" description="Disordered" evidence="1">
    <location>
        <begin position="221"/>
        <end position="299"/>
    </location>
</feature>
<feature type="transmembrane region" description="Helical" evidence="2">
    <location>
        <begin position="123"/>
        <end position="143"/>
    </location>
</feature>
<evidence type="ECO:0008006" key="5">
    <source>
        <dbReference type="Google" id="ProtNLM"/>
    </source>
</evidence>
<keyword evidence="4" id="KW-1185">Reference proteome</keyword>
<accession>A0ABT0IEH5</accession>